<evidence type="ECO:0000256" key="3">
    <source>
        <dbReference type="ARBA" id="ARBA00022692"/>
    </source>
</evidence>
<dbReference type="Pfam" id="PF02687">
    <property type="entry name" value="FtsX"/>
    <property type="match status" value="2"/>
</dbReference>
<dbReference type="PANTHER" id="PTHR30572">
    <property type="entry name" value="MEMBRANE COMPONENT OF TRANSPORTER-RELATED"/>
    <property type="match status" value="1"/>
</dbReference>
<feature type="transmembrane region" description="Helical" evidence="6">
    <location>
        <begin position="21"/>
        <end position="41"/>
    </location>
</feature>
<feature type="transmembrane region" description="Helical" evidence="6">
    <location>
        <begin position="424"/>
        <end position="448"/>
    </location>
</feature>
<dbReference type="Proteomes" id="UP000240357">
    <property type="component" value="Unassembled WGS sequence"/>
</dbReference>
<dbReference type="InterPro" id="IPR003838">
    <property type="entry name" value="ABC3_permease_C"/>
</dbReference>
<evidence type="ECO:0000256" key="1">
    <source>
        <dbReference type="ARBA" id="ARBA00004651"/>
    </source>
</evidence>
<comment type="subcellular location">
    <subcellularLocation>
        <location evidence="1">Cell membrane</location>
        <topology evidence="1">Multi-pass membrane protein</topology>
    </subcellularLocation>
</comment>
<feature type="transmembrane region" description="Helical" evidence="6">
    <location>
        <begin position="676"/>
        <end position="696"/>
    </location>
</feature>
<feature type="transmembrane region" description="Helical" evidence="6">
    <location>
        <begin position="760"/>
        <end position="782"/>
    </location>
</feature>
<keyword evidence="10" id="KW-1185">Reference proteome</keyword>
<keyword evidence="4 6" id="KW-1133">Transmembrane helix</keyword>
<dbReference type="InterPro" id="IPR025857">
    <property type="entry name" value="MacB_PCD"/>
</dbReference>
<evidence type="ECO:0000256" key="5">
    <source>
        <dbReference type="ARBA" id="ARBA00023136"/>
    </source>
</evidence>
<feature type="domain" description="ABC3 transporter permease C-terminal" evidence="7">
    <location>
        <begin position="293"/>
        <end position="404"/>
    </location>
</feature>
<feature type="transmembrane region" description="Helical" evidence="6">
    <location>
        <begin position="731"/>
        <end position="751"/>
    </location>
</feature>
<gene>
    <name evidence="9" type="ORF">AHMF7605_18460</name>
</gene>
<dbReference type="Pfam" id="PF12704">
    <property type="entry name" value="MacB_PCD"/>
    <property type="match status" value="2"/>
</dbReference>
<accession>A0A2T2YIL7</accession>
<dbReference type="PANTHER" id="PTHR30572:SF18">
    <property type="entry name" value="ABC-TYPE MACROLIDE FAMILY EXPORT SYSTEM PERMEASE COMPONENT 2"/>
    <property type="match status" value="1"/>
</dbReference>
<keyword evidence="5 6" id="KW-0472">Membrane</keyword>
<evidence type="ECO:0000256" key="6">
    <source>
        <dbReference type="SAM" id="Phobius"/>
    </source>
</evidence>
<feature type="transmembrane region" description="Helical" evidence="6">
    <location>
        <begin position="380"/>
        <end position="403"/>
    </location>
</feature>
<feature type="domain" description="MacB-like periplasmic core" evidence="8">
    <location>
        <begin position="441"/>
        <end position="603"/>
    </location>
</feature>
<evidence type="ECO:0000256" key="4">
    <source>
        <dbReference type="ARBA" id="ARBA00022989"/>
    </source>
</evidence>
<comment type="caution">
    <text evidence="9">The sequence shown here is derived from an EMBL/GenBank/DDBJ whole genome shotgun (WGS) entry which is preliminary data.</text>
</comment>
<feature type="transmembrane region" description="Helical" evidence="6">
    <location>
        <begin position="338"/>
        <end position="360"/>
    </location>
</feature>
<feature type="domain" description="ABC3 transporter permease C-terminal" evidence="7">
    <location>
        <begin position="680"/>
        <end position="792"/>
    </location>
</feature>
<evidence type="ECO:0008006" key="11">
    <source>
        <dbReference type="Google" id="ProtNLM"/>
    </source>
</evidence>
<reference evidence="9 10" key="1">
    <citation type="submission" date="2018-03" db="EMBL/GenBank/DDBJ databases">
        <title>Adhaeribacter sp. HMF7605 Genome sequencing and assembly.</title>
        <authorList>
            <person name="Kang H."/>
            <person name="Kang J."/>
            <person name="Cha I."/>
            <person name="Kim H."/>
            <person name="Joh K."/>
        </authorList>
    </citation>
    <scope>NUCLEOTIDE SEQUENCE [LARGE SCALE GENOMIC DNA]</scope>
    <source>
        <strain evidence="9 10">HMF7605</strain>
    </source>
</reference>
<organism evidence="9 10">
    <name type="scientific">Adhaeribacter arboris</name>
    <dbReference type="NCBI Taxonomy" id="2072846"/>
    <lineage>
        <taxon>Bacteria</taxon>
        <taxon>Pseudomonadati</taxon>
        <taxon>Bacteroidota</taxon>
        <taxon>Cytophagia</taxon>
        <taxon>Cytophagales</taxon>
        <taxon>Hymenobacteraceae</taxon>
        <taxon>Adhaeribacter</taxon>
    </lineage>
</organism>
<feature type="domain" description="MacB-like periplasmic core" evidence="8">
    <location>
        <begin position="20"/>
        <end position="245"/>
    </location>
</feature>
<dbReference type="GO" id="GO:0022857">
    <property type="term" value="F:transmembrane transporter activity"/>
    <property type="evidence" value="ECO:0007669"/>
    <property type="project" value="TreeGrafter"/>
</dbReference>
<evidence type="ECO:0000313" key="10">
    <source>
        <dbReference type="Proteomes" id="UP000240357"/>
    </source>
</evidence>
<keyword evidence="3 6" id="KW-0812">Transmembrane</keyword>
<protein>
    <recommendedName>
        <fullName evidence="11">Cell division protein FtsX</fullName>
    </recommendedName>
</protein>
<keyword evidence="2" id="KW-1003">Cell membrane</keyword>
<proteinExistence type="predicted"/>
<dbReference type="InterPro" id="IPR050250">
    <property type="entry name" value="Macrolide_Exporter_MacB"/>
</dbReference>
<name>A0A2T2YIL7_9BACT</name>
<feature type="transmembrane region" description="Helical" evidence="6">
    <location>
        <begin position="288"/>
        <end position="309"/>
    </location>
</feature>
<dbReference type="GO" id="GO:0005886">
    <property type="term" value="C:plasma membrane"/>
    <property type="evidence" value="ECO:0007669"/>
    <property type="project" value="UniProtKB-SubCell"/>
</dbReference>
<sequence>MLKNYIRQFGRRMVRDKMYSFLNIVGLSAGLTCFAFIALWINSELNYDAFNQNYDRIVRVNKLIKTETNLSESARSGATIAAVLQQDYPEVENTVRMDMREEVVQYKDKLLQERIILTDPSFFHIFSYNLIRGNAATAISEPYSVILTESTARKYFGETDPIGETLKIYLYDGVEMGKSYKVTGITPDPPQNSHFTFSMLASFRTVEVANPEVLTGNDPDNDKFYTYLLLKPGADYKTFSQKITSLYTKNLAHRFNVTYSYKLQPLRAIHLSTHVADEETAGGNQSHVYIFSTIGVFILLLAGINYTNLATARTVNRAKEVSIKKVIGADKTQLIFQYLLESVLMALLALVLALLISFFIQPFFYQITAKDISLFSTPQLLIFLTGVTIFLGILSGIYPAFILSAFKPASILKGAFKSGPKGVLLRQSLVIVQFVITLILITSVVVIYSQMTYIKHKDLGYNKEALLFLRVSGNTDVIKGYPAFKNELTVSPLVSGVATSNSLIMGGLDKAGSQTTDARGKPFRVNTALLGVDTDYLKVYGIELIAGTNFTRQVTGDSIRPILVNESAVKRFNWHTPEKAIGKPFTTDGQPGTIVGVVHDFHFDVLQRPIEPLAIHPQAERFSRITIKLDRRKISQSKAFIEKVWAKHFPNALFDYGFLDKQLEAQYQAEERFSKIIVYFSVLSLVIACLGLYGLISYSISQKTKEIGIRKVLGATLNGIAVLLSKEFLKLVVFACFLALPLAGYILHYWLQDFAYRINLAWWMFAAAVVPVLLLALLTVGIQVMKAALINPVNALRRE</sequence>
<evidence type="ECO:0000259" key="7">
    <source>
        <dbReference type="Pfam" id="PF02687"/>
    </source>
</evidence>
<evidence type="ECO:0000313" key="9">
    <source>
        <dbReference type="EMBL" id="PSR55347.1"/>
    </source>
</evidence>
<dbReference type="EMBL" id="PYFT01000001">
    <property type="protein sequence ID" value="PSR55347.1"/>
    <property type="molecule type" value="Genomic_DNA"/>
</dbReference>
<evidence type="ECO:0000259" key="8">
    <source>
        <dbReference type="Pfam" id="PF12704"/>
    </source>
</evidence>
<evidence type="ECO:0000256" key="2">
    <source>
        <dbReference type="ARBA" id="ARBA00022475"/>
    </source>
</evidence>
<dbReference type="AlphaFoldDB" id="A0A2T2YIL7"/>